<dbReference type="AlphaFoldDB" id="A0A8X6U5I2"/>
<evidence type="ECO:0000313" key="1">
    <source>
        <dbReference type="EMBL" id="GFT80282.1"/>
    </source>
</evidence>
<accession>A0A8X6U5I2</accession>
<sequence>MESDLNKALLPCMVRNQLEVENCDEEDLIRVLYLQKNFSLEPHEKFLPSEEELDCSEVNGELAPGSDKAPKTGWLEFERLRRISFWKKGETTRRRVSMCERAIQKL</sequence>
<keyword evidence="2" id="KW-1185">Reference proteome</keyword>
<comment type="caution">
    <text evidence="1">The sequence shown here is derived from an EMBL/GenBank/DDBJ whole genome shotgun (WGS) entry which is preliminary data.</text>
</comment>
<organism evidence="1 2">
    <name type="scientific">Nephila pilipes</name>
    <name type="common">Giant wood spider</name>
    <name type="synonym">Nephila maculata</name>
    <dbReference type="NCBI Taxonomy" id="299642"/>
    <lineage>
        <taxon>Eukaryota</taxon>
        <taxon>Metazoa</taxon>
        <taxon>Ecdysozoa</taxon>
        <taxon>Arthropoda</taxon>
        <taxon>Chelicerata</taxon>
        <taxon>Arachnida</taxon>
        <taxon>Araneae</taxon>
        <taxon>Araneomorphae</taxon>
        <taxon>Entelegynae</taxon>
        <taxon>Araneoidea</taxon>
        <taxon>Nephilidae</taxon>
        <taxon>Nephila</taxon>
    </lineage>
</organism>
<dbReference type="EMBL" id="BMAW01071895">
    <property type="protein sequence ID" value="GFT80282.1"/>
    <property type="molecule type" value="Genomic_DNA"/>
</dbReference>
<reference evidence="1" key="1">
    <citation type="submission" date="2020-08" db="EMBL/GenBank/DDBJ databases">
        <title>Multicomponent nature underlies the extraordinary mechanical properties of spider dragline silk.</title>
        <authorList>
            <person name="Kono N."/>
            <person name="Nakamura H."/>
            <person name="Mori M."/>
            <person name="Yoshida Y."/>
            <person name="Ohtoshi R."/>
            <person name="Malay A.D."/>
            <person name="Moran D.A.P."/>
            <person name="Tomita M."/>
            <person name="Numata K."/>
            <person name="Arakawa K."/>
        </authorList>
    </citation>
    <scope>NUCLEOTIDE SEQUENCE</scope>
</reference>
<name>A0A8X6U5I2_NEPPI</name>
<dbReference type="Proteomes" id="UP000887013">
    <property type="component" value="Unassembled WGS sequence"/>
</dbReference>
<proteinExistence type="predicted"/>
<evidence type="ECO:0000313" key="2">
    <source>
        <dbReference type="Proteomes" id="UP000887013"/>
    </source>
</evidence>
<gene>
    <name evidence="1" type="ORF">NPIL_246381</name>
</gene>
<protein>
    <submittedName>
        <fullName evidence="1">Uncharacterized protein</fullName>
    </submittedName>
</protein>